<dbReference type="CDD" id="cd20736">
    <property type="entry name" value="PoNe_Nuclease"/>
    <property type="match status" value="1"/>
</dbReference>
<evidence type="ECO:0000313" key="3">
    <source>
        <dbReference type="EMBL" id="BBJ00704.1"/>
    </source>
</evidence>
<dbReference type="KEGG" id="fku:FGKAn22_23960"/>
<protein>
    <recommendedName>
        <fullName evidence="2">UPF0102 protein FGKAn22_23960</fullName>
    </recommendedName>
</protein>
<dbReference type="SUPFAM" id="SSF52980">
    <property type="entry name" value="Restriction endonuclease-like"/>
    <property type="match status" value="1"/>
</dbReference>
<dbReference type="Pfam" id="PF02021">
    <property type="entry name" value="UPF0102"/>
    <property type="match status" value="1"/>
</dbReference>
<dbReference type="InterPro" id="IPR011856">
    <property type="entry name" value="tRNA_endonuc-like_dom_sf"/>
</dbReference>
<dbReference type="Proteomes" id="UP001319121">
    <property type="component" value="Chromosome"/>
</dbReference>
<evidence type="ECO:0000256" key="2">
    <source>
        <dbReference type="HAMAP-Rule" id="MF_00048"/>
    </source>
</evidence>
<dbReference type="Gene3D" id="3.40.1350.10">
    <property type="match status" value="1"/>
</dbReference>
<dbReference type="PANTHER" id="PTHR34039">
    <property type="entry name" value="UPF0102 PROTEIN YRAN"/>
    <property type="match status" value="1"/>
</dbReference>
<organism evidence="3 4">
    <name type="scientific">Ferrigenium kumadai</name>
    <dbReference type="NCBI Taxonomy" id="1682490"/>
    <lineage>
        <taxon>Bacteria</taxon>
        <taxon>Pseudomonadati</taxon>
        <taxon>Pseudomonadota</taxon>
        <taxon>Betaproteobacteria</taxon>
        <taxon>Nitrosomonadales</taxon>
        <taxon>Gallionellaceae</taxon>
        <taxon>Ferrigenium</taxon>
    </lineage>
</organism>
<comment type="similarity">
    <text evidence="1 2">Belongs to the UPF0102 family.</text>
</comment>
<gene>
    <name evidence="3" type="ORF">FGKAn22_23960</name>
</gene>
<dbReference type="InterPro" id="IPR011335">
    <property type="entry name" value="Restrct_endonuc-II-like"/>
</dbReference>
<dbReference type="AlphaFoldDB" id="A0AAN1T136"/>
<name>A0AAN1T136_9PROT</name>
<proteinExistence type="inferred from homology"/>
<dbReference type="EMBL" id="AP019536">
    <property type="protein sequence ID" value="BBJ00704.1"/>
    <property type="molecule type" value="Genomic_DNA"/>
</dbReference>
<dbReference type="PANTHER" id="PTHR34039:SF1">
    <property type="entry name" value="UPF0102 PROTEIN YRAN"/>
    <property type="match status" value="1"/>
</dbReference>
<dbReference type="InterPro" id="IPR003509">
    <property type="entry name" value="UPF0102_YraN-like"/>
</dbReference>
<dbReference type="NCBIfam" id="NF009150">
    <property type="entry name" value="PRK12497.1-3"/>
    <property type="match status" value="1"/>
</dbReference>
<sequence>MNDGALAEQWAAQYLQRQGLKPVESNYRSRFGEIDLIMRDGATLVFVEVRLRRNGDFGGAAASIDAHKQQRLIRTAQQYLASLPRLPPCRFDALLMDDAQGRNAQWLRNAFET</sequence>
<accession>A0AAN1T136</accession>
<dbReference type="GO" id="GO:0003676">
    <property type="term" value="F:nucleic acid binding"/>
    <property type="evidence" value="ECO:0007669"/>
    <property type="project" value="InterPro"/>
</dbReference>
<evidence type="ECO:0000313" key="4">
    <source>
        <dbReference type="Proteomes" id="UP001319121"/>
    </source>
</evidence>
<dbReference type="RefSeq" id="WP_212785927.1">
    <property type="nucleotide sequence ID" value="NZ_AP019536.1"/>
</dbReference>
<dbReference type="NCBIfam" id="TIGR00252">
    <property type="entry name" value="YraN family protein"/>
    <property type="match status" value="1"/>
</dbReference>
<reference evidence="3 4" key="1">
    <citation type="submission" date="2019-03" db="EMBL/GenBank/DDBJ databases">
        <title>Complete genome sequence of Ferrigenium kumadai strain An22, a microaerophilic iron-oxidizing bacterium isolated from a paddy field soil.</title>
        <authorList>
            <person name="Watanabe T."/>
            <person name="Asakawa S."/>
        </authorList>
    </citation>
    <scope>NUCLEOTIDE SEQUENCE [LARGE SCALE GENOMIC DNA]</scope>
    <source>
        <strain evidence="3 4">An22</strain>
    </source>
</reference>
<evidence type="ECO:0000256" key="1">
    <source>
        <dbReference type="ARBA" id="ARBA00006738"/>
    </source>
</evidence>
<keyword evidence="4" id="KW-1185">Reference proteome</keyword>
<dbReference type="HAMAP" id="MF_00048">
    <property type="entry name" value="UPF0102"/>
    <property type="match status" value="1"/>
</dbReference>